<dbReference type="InterPro" id="IPR017583">
    <property type="entry name" value="Tagatose/fructose_Pkinase"/>
</dbReference>
<accession>A0A8H9ITL1</accession>
<keyword evidence="5" id="KW-0067">ATP-binding</keyword>
<evidence type="ECO:0000256" key="4">
    <source>
        <dbReference type="ARBA" id="ARBA00022777"/>
    </source>
</evidence>
<evidence type="ECO:0000313" key="8">
    <source>
        <dbReference type="EMBL" id="GHF40306.1"/>
    </source>
</evidence>
<dbReference type="InterPro" id="IPR029056">
    <property type="entry name" value="Ribokinase-like"/>
</dbReference>
<dbReference type="GO" id="GO:0005524">
    <property type="term" value="F:ATP binding"/>
    <property type="evidence" value="ECO:0007669"/>
    <property type="project" value="UniProtKB-KW"/>
</dbReference>
<dbReference type="GO" id="GO:0005829">
    <property type="term" value="C:cytosol"/>
    <property type="evidence" value="ECO:0007669"/>
    <property type="project" value="TreeGrafter"/>
</dbReference>
<dbReference type="EMBL" id="BNAV01000001">
    <property type="protein sequence ID" value="GHF40306.1"/>
    <property type="molecule type" value="Genomic_DNA"/>
</dbReference>
<dbReference type="PIRSF" id="PIRSF000535">
    <property type="entry name" value="1PFK/6PFK/LacC"/>
    <property type="match status" value="1"/>
</dbReference>
<evidence type="ECO:0000256" key="1">
    <source>
        <dbReference type="ARBA" id="ARBA00010688"/>
    </source>
</evidence>
<dbReference type="OrthoDB" id="9801219at2"/>
<evidence type="ECO:0000256" key="5">
    <source>
        <dbReference type="ARBA" id="ARBA00022840"/>
    </source>
</evidence>
<keyword evidence="2 6" id="KW-0808">Transferase</keyword>
<dbReference type="InterPro" id="IPR002173">
    <property type="entry name" value="Carboh/pur_kinase_PfkB_CS"/>
</dbReference>
<protein>
    <submittedName>
        <fullName evidence="8">Sugar kinase</fullName>
    </submittedName>
</protein>
<dbReference type="Pfam" id="PF00294">
    <property type="entry name" value="PfkB"/>
    <property type="match status" value="1"/>
</dbReference>
<dbReference type="Gene3D" id="3.40.1190.20">
    <property type="match status" value="1"/>
</dbReference>
<dbReference type="PANTHER" id="PTHR46566">
    <property type="entry name" value="1-PHOSPHOFRUCTOKINASE-RELATED"/>
    <property type="match status" value="1"/>
</dbReference>
<dbReference type="GO" id="GO:0008443">
    <property type="term" value="F:phosphofructokinase activity"/>
    <property type="evidence" value="ECO:0007669"/>
    <property type="project" value="TreeGrafter"/>
</dbReference>
<sequence length="296" mass="29199">MIVVLTPNPAVDVTYHLARHVPGETNRVEEVSRRPGGKGLNVARVLAALGVDALALLPLGGEAGRWIAGALDIPFATAEIAGETRTTVTITDGSAAHPTVYVEPGPVVTEWDAVASLLGERLAGADLLVISGSLPRGADPDLVSAWVRQARAAGVRTLVDCSGAALLAAARAGADVLKPNVAELLAATGASDEAAGVAALSGAGLVVVSRGAAGMAAYTVDGVLEVPAVPGVRGNPTGAGDAATASLAAGLVAGLPLGETLRRAAALGAAAVLCPVAGEVDLLAYQDFLDSNGAPA</sequence>
<dbReference type="PROSITE" id="PS00583">
    <property type="entry name" value="PFKB_KINASES_1"/>
    <property type="match status" value="1"/>
</dbReference>
<dbReference type="Proteomes" id="UP000658656">
    <property type="component" value="Unassembled WGS sequence"/>
</dbReference>
<dbReference type="NCBIfam" id="TIGR03168">
    <property type="entry name" value="1-PFK"/>
    <property type="match status" value="1"/>
</dbReference>
<evidence type="ECO:0000256" key="6">
    <source>
        <dbReference type="PIRNR" id="PIRNR000535"/>
    </source>
</evidence>
<evidence type="ECO:0000313" key="9">
    <source>
        <dbReference type="Proteomes" id="UP000658656"/>
    </source>
</evidence>
<keyword evidence="3" id="KW-0547">Nucleotide-binding</keyword>
<proteinExistence type="inferred from homology"/>
<name>A0A8H9ITL1_9PSEU</name>
<evidence type="ECO:0000256" key="3">
    <source>
        <dbReference type="ARBA" id="ARBA00022741"/>
    </source>
</evidence>
<comment type="similarity">
    <text evidence="1">Belongs to the carbohydrate kinase PfkB family.</text>
</comment>
<evidence type="ECO:0000259" key="7">
    <source>
        <dbReference type="Pfam" id="PF00294"/>
    </source>
</evidence>
<keyword evidence="4 8" id="KW-0418">Kinase</keyword>
<feature type="domain" description="Carbohydrate kinase PfkB" evidence="7">
    <location>
        <begin position="12"/>
        <end position="277"/>
    </location>
</feature>
<evidence type="ECO:0000256" key="2">
    <source>
        <dbReference type="ARBA" id="ARBA00022679"/>
    </source>
</evidence>
<organism evidence="8 9">
    <name type="scientific">Amycolatopsis bartoniae</name>
    <dbReference type="NCBI Taxonomy" id="941986"/>
    <lineage>
        <taxon>Bacteria</taxon>
        <taxon>Bacillati</taxon>
        <taxon>Actinomycetota</taxon>
        <taxon>Actinomycetes</taxon>
        <taxon>Pseudonocardiales</taxon>
        <taxon>Pseudonocardiaceae</taxon>
        <taxon>Amycolatopsis</taxon>
    </lineage>
</organism>
<dbReference type="InterPro" id="IPR011611">
    <property type="entry name" value="PfkB_dom"/>
</dbReference>
<dbReference type="SUPFAM" id="SSF53613">
    <property type="entry name" value="Ribokinase-like"/>
    <property type="match status" value="1"/>
</dbReference>
<reference evidence="8" key="1">
    <citation type="journal article" date="2014" name="Int. J. Syst. Evol. Microbiol.">
        <title>Complete genome sequence of Corynebacterium casei LMG S-19264T (=DSM 44701T), isolated from a smear-ripened cheese.</title>
        <authorList>
            <consortium name="US DOE Joint Genome Institute (JGI-PGF)"/>
            <person name="Walter F."/>
            <person name="Albersmeier A."/>
            <person name="Kalinowski J."/>
            <person name="Ruckert C."/>
        </authorList>
    </citation>
    <scope>NUCLEOTIDE SEQUENCE</scope>
    <source>
        <strain evidence="8">CGMCC 4.7679</strain>
    </source>
</reference>
<dbReference type="PANTHER" id="PTHR46566:SF5">
    <property type="entry name" value="1-PHOSPHOFRUCTOKINASE"/>
    <property type="match status" value="1"/>
</dbReference>
<comment type="caution">
    <text evidence="8">The sequence shown here is derived from an EMBL/GenBank/DDBJ whole genome shotgun (WGS) entry which is preliminary data.</text>
</comment>
<keyword evidence="9" id="KW-1185">Reference proteome</keyword>
<gene>
    <name evidence="8" type="ORF">GCM10017566_12100</name>
</gene>
<reference evidence="8" key="2">
    <citation type="submission" date="2020-09" db="EMBL/GenBank/DDBJ databases">
        <authorList>
            <person name="Sun Q."/>
            <person name="Zhou Y."/>
        </authorList>
    </citation>
    <scope>NUCLEOTIDE SEQUENCE</scope>
    <source>
        <strain evidence="8">CGMCC 4.7679</strain>
    </source>
</reference>
<dbReference type="RefSeq" id="WP_145934902.1">
    <property type="nucleotide sequence ID" value="NZ_BNAV01000001.1"/>
</dbReference>
<dbReference type="AlphaFoldDB" id="A0A8H9ITL1"/>